<keyword evidence="2" id="KW-1133">Transmembrane helix</keyword>
<protein>
    <submittedName>
        <fullName evidence="3">14417_t:CDS:1</fullName>
    </submittedName>
</protein>
<feature type="transmembrane region" description="Helical" evidence="2">
    <location>
        <begin position="20"/>
        <end position="39"/>
    </location>
</feature>
<feature type="compositionally biased region" description="Polar residues" evidence="1">
    <location>
        <begin position="483"/>
        <end position="503"/>
    </location>
</feature>
<keyword evidence="2" id="KW-0812">Transmembrane</keyword>
<accession>A0A9N9H235</accession>
<name>A0A9N9H235_9GLOM</name>
<evidence type="ECO:0000313" key="3">
    <source>
        <dbReference type="EMBL" id="CAG8643125.1"/>
    </source>
</evidence>
<reference evidence="3" key="1">
    <citation type="submission" date="2021-06" db="EMBL/GenBank/DDBJ databases">
        <authorList>
            <person name="Kallberg Y."/>
            <person name="Tangrot J."/>
            <person name="Rosling A."/>
        </authorList>
    </citation>
    <scope>NUCLEOTIDE SEQUENCE</scope>
    <source>
        <strain evidence="3">UK204</strain>
    </source>
</reference>
<evidence type="ECO:0000313" key="4">
    <source>
        <dbReference type="Proteomes" id="UP000789570"/>
    </source>
</evidence>
<organism evidence="3 4">
    <name type="scientific">Funneliformis caledonium</name>
    <dbReference type="NCBI Taxonomy" id="1117310"/>
    <lineage>
        <taxon>Eukaryota</taxon>
        <taxon>Fungi</taxon>
        <taxon>Fungi incertae sedis</taxon>
        <taxon>Mucoromycota</taxon>
        <taxon>Glomeromycotina</taxon>
        <taxon>Glomeromycetes</taxon>
        <taxon>Glomerales</taxon>
        <taxon>Glomeraceae</taxon>
        <taxon>Funneliformis</taxon>
    </lineage>
</organism>
<sequence length="518" mass="60713">MFVFDSIFKTKRTEPFWFKIIRGTIGLILTILILFYAFAQFTEFYHKFKIPGVLIFEEKKYHVFPEVRFCLERRRIPYRDMLSTQTLNPIQCECQTPNEISTCSCYNFLQESRQCQVYKQMGISYNTMWFTIDNIDTSFEEITFETSDESSQNFTVATFLTIDINEFNLQDDLYMKNPINSSVYQLSVPKVYLTGGQWLLLEYSFTIFNPYSDLFWNLIGLFEYSKYHNILKIDWYETNFPDLPQKNKIVVGIKGKSNSTRYEQEHHRLTIAGNISSLGGFYTACAGIFFYLFGNPKLSPWGAAQKTIFICWPCRRSFQKNLANRYVSSAGIPFGEKVKRMPPDSSIEERLQIIEVLLQEYYLDTYYIDQLKLVKRKFRKKRRDYEELEQLPPPEDDLTLNEQDYENSLMERKNFSLVDKSKGKERVNSRSRTSSYYHRNGSSSSPSMIQIIEPPPVNERDNEEVNISDDTIRQFKYSRRSRNSSLGTDNINSPAASGSISKSLRHSANSLPLLNFDK</sequence>
<feature type="compositionally biased region" description="Low complexity" evidence="1">
    <location>
        <begin position="434"/>
        <end position="447"/>
    </location>
</feature>
<evidence type="ECO:0000256" key="1">
    <source>
        <dbReference type="SAM" id="MobiDB-lite"/>
    </source>
</evidence>
<feature type="region of interest" description="Disordered" evidence="1">
    <location>
        <begin position="416"/>
        <end position="503"/>
    </location>
</feature>
<feature type="transmembrane region" description="Helical" evidence="2">
    <location>
        <begin position="271"/>
        <end position="293"/>
    </location>
</feature>
<dbReference type="Proteomes" id="UP000789570">
    <property type="component" value="Unassembled WGS sequence"/>
</dbReference>
<dbReference type="OrthoDB" id="2403806at2759"/>
<evidence type="ECO:0000256" key="2">
    <source>
        <dbReference type="SAM" id="Phobius"/>
    </source>
</evidence>
<proteinExistence type="predicted"/>
<dbReference type="AlphaFoldDB" id="A0A9N9H235"/>
<gene>
    <name evidence="3" type="ORF">FCALED_LOCUS10674</name>
</gene>
<feature type="compositionally biased region" description="Basic and acidic residues" evidence="1">
    <location>
        <begin position="416"/>
        <end position="428"/>
    </location>
</feature>
<keyword evidence="4" id="KW-1185">Reference proteome</keyword>
<dbReference type="EMBL" id="CAJVPQ010004041">
    <property type="protein sequence ID" value="CAG8643125.1"/>
    <property type="molecule type" value="Genomic_DNA"/>
</dbReference>
<comment type="caution">
    <text evidence="3">The sequence shown here is derived from an EMBL/GenBank/DDBJ whole genome shotgun (WGS) entry which is preliminary data.</text>
</comment>
<keyword evidence="2" id="KW-0472">Membrane</keyword>